<proteinExistence type="inferred from homology"/>
<evidence type="ECO:0000256" key="2">
    <source>
        <dbReference type="ARBA" id="ARBA00005988"/>
    </source>
</evidence>
<organism evidence="5 6">
    <name type="scientific">Halteria grandinella</name>
    <dbReference type="NCBI Taxonomy" id="5974"/>
    <lineage>
        <taxon>Eukaryota</taxon>
        <taxon>Sar</taxon>
        <taxon>Alveolata</taxon>
        <taxon>Ciliophora</taxon>
        <taxon>Intramacronucleata</taxon>
        <taxon>Spirotrichea</taxon>
        <taxon>Stichotrichia</taxon>
        <taxon>Sporadotrichida</taxon>
        <taxon>Halteriidae</taxon>
        <taxon>Halteria</taxon>
    </lineage>
</organism>
<feature type="domain" description="Peptidase M14" evidence="4">
    <location>
        <begin position="52"/>
        <end position="344"/>
    </location>
</feature>
<evidence type="ECO:0000256" key="3">
    <source>
        <dbReference type="PROSITE-ProRule" id="PRU01379"/>
    </source>
</evidence>
<dbReference type="EMBL" id="RRYP01000465">
    <property type="protein sequence ID" value="TNV87382.1"/>
    <property type="molecule type" value="Genomic_DNA"/>
</dbReference>
<dbReference type="InterPro" id="IPR000834">
    <property type="entry name" value="Peptidase_M14"/>
</dbReference>
<gene>
    <name evidence="5" type="ORF">FGO68_gene9749</name>
</gene>
<dbReference type="OrthoDB" id="10253041at2759"/>
<evidence type="ECO:0000259" key="4">
    <source>
        <dbReference type="PROSITE" id="PS52035"/>
    </source>
</evidence>
<protein>
    <recommendedName>
        <fullName evidence="4">Peptidase M14 domain-containing protein</fullName>
    </recommendedName>
</protein>
<sequence>MPESTQQVIERSRLTQYELQHMEIRNRGLKVIKLNSIEKVFIYEQRQQQIFSPKSMPQRNAVNEFDFLQGEEFEIKTPYMVYRQEILCRSLCGLPIYQLTISNISISNVKQMKKRKVIYITSRVHAGETHSSIVMQKIIQELCQCIPGEKYKYESLLQNYVIKLVPMINPDGVAIGNSRTSIIGLDLNRRWTQPNPIIHPEVYFLKNDMQKSMRTFDCIQVFCDLHGHNRAPNAFVYGCHKAANQGLLSWTKTRLLPKIIASITPVFEFKDCRFKIEKCKLNTARVVCWNELKITNSFTLEVSMYGKKAQPDQQDLKKEYSPRSPAFPMPNEIQAAFSTALRQEKIVPFDRDDLQNLAVGLLESLIHYNTIEPELELEFQQTGGWLKVQKLNNVVGKTRVERQGSNINAQRGVALGKRVAQKSFIKNKLSSKQNTEQKDKKINLE</sequence>
<dbReference type="Gene3D" id="3.40.630.10">
    <property type="entry name" value="Zn peptidases"/>
    <property type="match status" value="1"/>
</dbReference>
<dbReference type="PROSITE" id="PS52035">
    <property type="entry name" value="PEPTIDASE_M14"/>
    <property type="match status" value="1"/>
</dbReference>
<dbReference type="PANTHER" id="PTHR12756">
    <property type="entry name" value="CYTOSOLIC CARBOXYPEPTIDASE"/>
    <property type="match status" value="1"/>
</dbReference>
<comment type="similarity">
    <text evidence="2 3">Belongs to the peptidase M14 family.</text>
</comment>
<dbReference type="PANTHER" id="PTHR12756:SF11">
    <property type="entry name" value="CYTOSOLIC CARBOXYPEPTIDASE 1"/>
    <property type="match status" value="1"/>
</dbReference>
<dbReference type="GO" id="GO:0004181">
    <property type="term" value="F:metallocarboxypeptidase activity"/>
    <property type="evidence" value="ECO:0007669"/>
    <property type="project" value="InterPro"/>
</dbReference>
<comment type="cofactor">
    <cofactor evidence="1">
        <name>Zn(2+)</name>
        <dbReference type="ChEBI" id="CHEBI:29105"/>
    </cofactor>
</comment>
<evidence type="ECO:0000313" key="6">
    <source>
        <dbReference type="Proteomes" id="UP000785679"/>
    </source>
</evidence>
<name>A0A8J8P3H5_HALGN</name>
<dbReference type="Pfam" id="PF00246">
    <property type="entry name" value="Peptidase_M14"/>
    <property type="match status" value="1"/>
</dbReference>
<comment type="caution">
    <text evidence="5">The sequence shown here is derived from an EMBL/GenBank/DDBJ whole genome shotgun (WGS) entry which is preliminary data.</text>
</comment>
<dbReference type="Proteomes" id="UP000785679">
    <property type="component" value="Unassembled WGS sequence"/>
</dbReference>
<keyword evidence="6" id="KW-1185">Reference proteome</keyword>
<dbReference type="InterPro" id="IPR050821">
    <property type="entry name" value="Cytosolic_carboxypeptidase"/>
</dbReference>
<dbReference type="GO" id="GO:0006508">
    <property type="term" value="P:proteolysis"/>
    <property type="evidence" value="ECO:0007669"/>
    <property type="project" value="InterPro"/>
</dbReference>
<dbReference type="SUPFAM" id="SSF53187">
    <property type="entry name" value="Zn-dependent exopeptidases"/>
    <property type="match status" value="1"/>
</dbReference>
<reference evidence="5" key="1">
    <citation type="submission" date="2019-06" db="EMBL/GenBank/DDBJ databases">
        <authorList>
            <person name="Zheng W."/>
        </authorList>
    </citation>
    <scope>NUCLEOTIDE SEQUENCE</scope>
    <source>
        <strain evidence="5">QDHG01</strain>
    </source>
</reference>
<evidence type="ECO:0000256" key="1">
    <source>
        <dbReference type="ARBA" id="ARBA00001947"/>
    </source>
</evidence>
<dbReference type="GO" id="GO:0008270">
    <property type="term" value="F:zinc ion binding"/>
    <property type="evidence" value="ECO:0007669"/>
    <property type="project" value="InterPro"/>
</dbReference>
<evidence type="ECO:0000313" key="5">
    <source>
        <dbReference type="EMBL" id="TNV87382.1"/>
    </source>
</evidence>
<accession>A0A8J8P3H5</accession>
<feature type="active site" description="Proton donor/acceptor" evidence="3">
    <location>
        <position position="301"/>
    </location>
</feature>
<dbReference type="AlphaFoldDB" id="A0A8J8P3H5"/>